<dbReference type="SUPFAM" id="SSF52540">
    <property type="entry name" value="P-loop containing nucleoside triphosphate hydrolases"/>
    <property type="match status" value="1"/>
</dbReference>
<dbReference type="InterPro" id="IPR017871">
    <property type="entry name" value="ABC_transporter-like_CS"/>
</dbReference>
<dbReference type="Proteomes" id="UP000008457">
    <property type="component" value="Chromosome"/>
</dbReference>
<evidence type="ECO:0000313" key="6">
    <source>
        <dbReference type="EMBL" id="AEE97774.1"/>
    </source>
</evidence>
<dbReference type="Gene3D" id="3.40.50.300">
    <property type="entry name" value="P-loop containing nucleotide triphosphate hydrolases"/>
    <property type="match status" value="1"/>
</dbReference>
<dbReference type="CDD" id="cd03264">
    <property type="entry name" value="ABC_drug_resistance_like"/>
    <property type="match status" value="1"/>
</dbReference>
<name>F3ZYK6_MAHA5</name>
<dbReference type="EMBL" id="CP002360">
    <property type="protein sequence ID" value="AEE97774.1"/>
    <property type="molecule type" value="Genomic_DNA"/>
</dbReference>
<dbReference type="InterPro" id="IPR003439">
    <property type="entry name" value="ABC_transporter-like_ATP-bd"/>
</dbReference>
<dbReference type="Pfam" id="PF00005">
    <property type="entry name" value="ABC_tran"/>
    <property type="match status" value="1"/>
</dbReference>
<keyword evidence="4" id="KW-0067">ATP-binding</keyword>
<dbReference type="GO" id="GO:0005524">
    <property type="term" value="F:ATP binding"/>
    <property type="evidence" value="ECO:0007669"/>
    <property type="project" value="UniProtKB-KW"/>
</dbReference>
<proteinExistence type="inferred from homology"/>
<protein>
    <submittedName>
        <fullName evidence="6">ABC transporter related protein</fullName>
    </submittedName>
</protein>
<organism evidence="6 7">
    <name type="scientific">Mahella australiensis (strain DSM 15567 / CIP 107919 / 50-1 BON)</name>
    <dbReference type="NCBI Taxonomy" id="697281"/>
    <lineage>
        <taxon>Bacteria</taxon>
        <taxon>Bacillati</taxon>
        <taxon>Bacillota</taxon>
        <taxon>Clostridia</taxon>
        <taxon>Thermoanaerobacterales</taxon>
        <taxon>Thermoanaerobacterales Family IV. Incertae Sedis</taxon>
        <taxon>Mahella</taxon>
    </lineage>
</organism>
<evidence type="ECO:0000256" key="3">
    <source>
        <dbReference type="ARBA" id="ARBA00022741"/>
    </source>
</evidence>
<evidence type="ECO:0000256" key="4">
    <source>
        <dbReference type="ARBA" id="ARBA00022840"/>
    </source>
</evidence>
<dbReference type="eggNOG" id="COG1131">
    <property type="taxonomic scope" value="Bacteria"/>
</dbReference>
<comment type="similarity">
    <text evidence="1">Belongs to the ABC transporter superfamily.</text>
</comment>
<keyword evidence="7" id="KW-1185">Reference proteome</keyword>
<dbReference type="GO" id="GO:0016887">
    <property type="term" value="F:ATP hydrolysis activity"/>
    <property type="evidence" value="ECO:0007669"/>
    <property type="project" value="InterPro"/>
</dbReference>
<sequence>MEIHLDNVTKVYRRGAKALDGVTLDIQSGVFGLLGPNGAGKSTMMKMIATLVVPTSGHISVDNYTLPAQQNEVRRMLGYLPQEYGLFNNLTAYELMDYIALMKGIGNDKQRRDDINRLLDWVGLNDVIHHRVGSFSGGMKQRLAIAQALLGSPRLLILDEPTAGLDPEERLRFRNLINRISVDRIVILSTHIVSDVAAGCQRLVVLNHGRIMLEGELDALKRCADGITWEAQVDPGIDTEHLPGAVMVSSQRRDGSLYLRFLAKEPSISGAVPASPDLEDGYMALISGMRAGAAS</sequence>
<dbReference type="InterPro" id="IPR027417">
    <property type="entry name" value="P-loop_NTPase"/>
</dbReference>
<gene>
    <name evidence="6" type="ordered locus">Mahau_2635</name>
</gene>
<keyword evidence="2" id="KW-0813">Transport</keyword>
<evidence type="ECO:0000256" key="2">
    <source>
        <dbReference type="ARBA" id="ARBA00022448"/>
    </source>
</evidence>
<dbReference type="AlphaFoldDB" id="F3ZYK6"/>
<dbReference type="PANTHER" id="PTHR43335">
    <property type="entry name" value="ABC TRANSPORTER, ATP-BINDING PROTEIN"/>
    <property type="match status" value="1"/>
</dbReference>
<evidence type="ECO:0000256" key="1">
    <source>
        <dbReference type="ARBA" id="ARBA00005417"/>
    </source>
</evidence>
<dbReference type="PROSITE" id="PS50893">
    <property type="entry name" value="ABC_TRANSPORTER_2"/>
    <property type="match status" value="1"/>
</dbReference>
<reference evidence="7" key="1">
    <citation type="submission" date="2010-11" db="EMBL/GenBank/DDBJ databases">
        <title>The complete genome of Mahella australiensis DSM 15567.</title>
        <authorList>
            <consortium name="US DOE Joint Genome Institute (JGI-PGF)"/>
            <person name="Lucas S."/>
            <person name="Copeland A."/>
            <person name="Lapidus A."/>
            <person name="Bruce D."/>
            <person name="Goodwin L."/>
            <person name="Pitluck S."/>
            <person name="Kyrpides N."/>
            <person name="Mavromatis K."/>
            <person name="Pagani I."/>
            <person name="Ivanova N."/>
            <person name="Teshima H."/>
            <person name="Brettin T."/>
            <person name="Detter J.C."/>
            <person name="Han C."/>
            <person name="Tapia R."/>
            <person name="Land M."/>
            <person name="Hauser L."/>
            <person name="Markowitz V."/>
            <person name="Cheng J.-F."/>
            <person name="Hugenholtz P."/>
            <person name="Woyke T."/>
            <person name="Wu D."/>
            <person name="Spring S."/>
            <person name="Pukall R."/>
            <person name="Steenblock K."/>
            <person name="Schneider S."/>
            <person name="Klenk H.-P."/>
            <person name="Eisen J.A."/>
        </authorList>
    </citation>
    <scope>NUCLEOTIDE SEQUENCE [LARGE SCALE GENOMIC DNA]</scope>
    <source>
        <strain evidence="7">DSM 15567 / CIP 107919 / 50-1 BON</strain>
    </source>
</reference>
<dbReference type="KEGG" id="mas:Mahau_2635"/>
<keyword evidence="3" id="KW-0547">Nucleotide-binding</keyword>
<feature type="domain" description="ABC transporter" evidence="5">
    <location>
        <begin position="3"/>
        <end position="233"/>
    </location>
</feature>
<reference evidence="6 7" key="2">
    <citation type="journal article" date="2011" name="Stand. Genomic Sci.">
        <title>Complete genome sequence of Mahella australiensis type strain (50-1 BON).</title>
        <authorList>
            <person name="Sikorski J."/>
            <person name="Teshima H."/>
            <person name="Nolan M."/>
            <person name="Lucas S."/>
            <person name="Hammon N."/>
            <person name="Deshpande S."/>
            <person name="Cheng J.F."/>
            <person name="Pitluck S."/>
            <person name="Liolios K."/>
            <person name="Pagani I."/>
            <person name="Ivanova N."/>
            <person name="Huntemann M."/>
            <person name="Mavromatis K."/>
            <person name="Ovchinikova G."/>
            <person name="Pati A."/>
            <person name="Tapia R."/>
            <person name="Han C."/>
            <person name="Goodwin L."/>
            <person name="Chen A."/>
            <person name="Palaniappan K."/>
            <person name="Land M."/>
            <person name="Hauser L."/>
            <person name="Ngatchou-Djao O.D."/>
            <person name="Rohde M."/>
            <person name="Pukall R."/>
            <person name="Spring S."/>
            <person name="Abt B."/>
            <person name="Goker M."/>
            <person name="Detter J.C."/>
            <person name="Woyke T."/>
            <person name="Bristow J."/>
            <person name="Markowitz V."/>
            <person name="Hugenholtz P."/>
            <person name="Eisen J.A."/>
            <person name="Kyrpides N.C."/>
            <person name="Klenk H.P."/>
            <person name="Lapidus A."/>
        </authorList>
    </citation>
    <scope>NUCLEOTIDE SEQUENCE [LARGE SCALE GENOMIC DNA]</scope>
    <source>
        <strain evidence="7">DSM 15567 / CIP 107919 / 50-1 BON</strain>
    </source>
</reference>
<dbReference type="OrthoDB" id="9775135at2"/>
<dbReference type="InterPro" id="IPR003593">
    <property type="entry name" value="AAA+_ATPase"/>
</dbReference>
<evidence type="ECO:0000259" key="5">
    <source>
        <dbReference type="PROSITE" id="PS50893"/>
    </source>
</evidence>
<dbReference type="STRING" id="697281.Mahau_2635"/>
<dbReference type="PROSITE" id="PS00211">
    <property type="entry name" value="ABC_TRANSPORTER_1"/>
    <property type="match status" value="1"/>
</dbReference>
<dbReference type="PANTHER" id="PTHR43335:SF2">
    <property type="entry name" value="ABC TRANSPORTER, ATP-BINDING PROTEIN"/>
    <property type="match status" value="1"/>
</dbReference>
<dbReference type="RefSeq" id="WP_013782197.1">
    <property type="nucleotide sequence ID" value="NC_015520.1"/>
</dbReference>
<accession>F3ZYK6</accession>
<dbReference type="SMART" id="SM00382">
    <property type="entry name" value="AAA"/>
    <property type="match status" value="1"/>
</dbReference>
<dbReference type="HOGENOM" id="CLU_000604_1_2_9"/>
<evidence type="ECO:0000313" key="7">
    <source>
        <dbReference type="Proteomes" id="UP000008457"/>
    </source>
</evidence>